<keyword evidence="1" id="KW-0472">Membrane</keyword>
<evidence type="ECO:0000313" key="3">
    <source>
        <dbReference type="EMBL" id="EGT48856.1"/>
    </source>
</evidence>
<dbReference type="InterPro" id="IPR017946">
    <property type="entry name" value="PLC-like_Pdiesterase_TIM-brl"/>
</dbReference>
<gene>
    <name evidence="3" type="ORF">CAEBREN_07320</name>
</gene>
<dbReference type="Pfam" id="PF03009">
    <property type="entry name" value="GDPD"/>
    <property type="match status" value="1"/>
</dbReference>
<evidence type="ECO:0000313" key="4">
    <source>
        <dbReference type="Proteomes" id="UP000008068"/>
    </source>
</evidence>
<dbReference type="GO" id="GO:0006644">
    <property type="term" value="P:phospholipid metabolic process"/>
    <property type="evidence" value="ECO:0007669"/>
    <property type="project" value="TreeGrafter"/>
</dbReference>
<feature type="transmembrane region" description="Helical" evidence="1">
    <location>
        <begin position="53"/>
        <end position="74"/>
    </location>
</feature>
<feature type="domain" description="GP-PDE" evidence="2">
    <location>
        <begin position="119"/>
        <end position="359"/>
    </location>
</feature>
<keyword evidence="1" id="KW-0812">Transmembrane</keyword>
<dbReference type="SUPFAM" id="SSF51695">
    <property type="entry name" value="PLC-like phosphodiesterases"/>
    <property type="match status" value="1"/>
</dbReference>
<dbReference type="GO" id="GO:0070291">
    <property type="term" value="P:N-acylethanolamine metabolic process"/>
    <property type="evidence" value="ECO:0007669"/>
    <property type="project" value="TreeGrafter"/>
</dbReference>
<accession>G0N040</accession>
<dbReference type="STRING" id="135651.G0N040"/>
<dbReference type="PANTHER" id="PTHR46320">
    <property type="entry name" value="GLYCEROPHOSPHODIESTER PHOSPHODIESTERASE 1"/>
    <property type="match status" value="1"/>
</dbReference>
<dbReference type="eggNOG" id="KOG2258">
    <property type="taxonomic scope" value="Eukaryota"/>
</dbReference>
<dbReference type="OrthoDB" id="197419at2759"/>
<evidence type="ECO:0000259" key="2">
    <source>
        <dbReference type="PROSITE" id="PS51704"/>
    </source>
</evidence>
<dbReference type="FunCoup" id="G0N040">
    <property type="interactions" value="71"/>
</dbReference>
<dbReference type="InParanoid" id="G0N040"/>
<dbReference type="GO" id="GO:0005886">
    <property type="term" value="C:plasma membrane"/>
    <property type="evidence" value="ECO:0007669"/>
    <property type="project" value="TreeGrafter"/>
</dbReference>
<feature type="transmembrane region" description="Helical" evidence="1">
    <location>
        <begin position="81"/>
        <end position="100"/>
    </location>
</feature>
<sequence length="381" mass="42886">MWSRTFYTMVAGTLLQLFGRDLLELTKLTKDDLTDTFDIQKLVTQPHRVKMELLTFLAWILIVGLLYILALLALKFTTIRVVIVTLTFLPIALMLAFFIFRIPQLRPDEAHKVAFFTNWKVGGHRGSAHDDIPENSLEAFSAVKTEGGQVAEMDIQITQDGVPVICHDSNTVRVTGVDKDISSMNLTEFRDLRFTGTNISLPTFEEAVAHCVANNISMIWDVKNVDENLLKQFVIQIRTHNLYSKVLVSGFNPLDTYKVKMADPKILTGFTWRSWELSTTDEAATIPRFSGALNAIAQVLDVICFGLARSLIMPKFLGSDVVFYHVNDISKFLKSDAAANNIYVAGWTSNNAAEQVWLRDYLNVPFLTDNVGTVPKKKKVM</sequence>
<dbReference type="AlphaFoldDB" id="G0N040"/>
<protein>
    <recommendedName>
        <fullName evidence="2">GP-PDE domain-containing protein</fullName>
    </recommendedName>
</protein>
<dbReference type="GO" id="GO:0008889">
    <property type="term" value="F:glycerophosphodiester phosphodiesterase activity"/>
    <property type="evidence" value="ECO:0007669"/>
    <property type="project" value="TreeGrafter"/>
</dbReference>
<dbReference type="Proteomes" id="UP000008068">
    <property type="component" value="Unassembled WGS sequence"/>
</dbReference>
<evidence type="ECO:0000256" key="1">
    <source>
        <dbReference type="SAM" id="Phobius"/>
    </source>
</evidence>
<keyword evidence="1" id="KW-1133">Transmembrane helix</keyword>
<dbReference type="HOGENOM" id="CLU_030006_2_0_1"/>
<organism evidence="4">
    <name type="scientific">Caenorhabditis brenneri</name>
    <name type="common">Nematode worm</name>
    <dbReference type="NCBI Taxonomy" id="135651"/>
    <lineage>
        <taxon>Eukaryota</taxon>
        <taxon>Metazoa</taxon>
        <taxon>Ecdysozoa</taxon>
        <taxon>Nematoda</taxon>
        <taxon>Chromadorea</taxon>
        <taxon>Rhabditida</taxon>
        <taxon>Rhabditina</taxon>
        <taxon>Rhabditomorpha</taxon>
        <taxon>Rhabditoidea</taxon>
        <taxon>Rhabditidae</taxon>
        <taxon>Peloderinae</taxon>
        <taxon>Caenorhabditis</taxon>
    </lineage>
</organism>
<dbReference type="PANTHER" id="PTHR46320:SF2">
    <property type="entry name" value="GP-PDE DOMAIN-CONTAINING PROTEIN"/>
    <property type="match status" value="1"/>
</dbReference>
<dbReference type="InterPro" id="IPR030395">
    <property type="entry name" value="GP_PDE_dom"/>
</dbReference>
<dbReference type="GO" id="GO:0006580">
    <property type="term" value="P:ethanolamine metabolic process"/>
    <property type="evidence" value="ECO:0007669"/>
    <property type="project" value="TreeGrafter"/>
</dbReference>
<name>G0N040_CAEBE</name>
<proteinExistence type="predicted"/>
<dbReference type="OMA" id="VANNIMM"/>
<dbReference type="Gene3D" id="3.20.20.190">
    <property type="entry name" value="Phosphatidylinositol (PI) phosphodiesterase"/>
    <property type="match status" value="1"/>
</dbReference>
<dbReference type="PROSITE" id="PS51704">
    <property type="entry name" value="GP_PDE"/>
    <property type="match status" value="1"/>
</dbReference>
<reference evidence="4" key="1">
    <citation type="submission" date="2011-07" db="EMBL/GenBank/DDBJ databases">
        <authorList>
            <consortium name="Caenorhabditis brenneri Sequencing and Analysis Consortium"/>
            <person name="Wilson R.K."/>
        </authorList>
    </citation>
    <scope>NUCLEOTIDE SEQUENCE [LARGE SCALE GENOMIC DNA]</scope>
    <source>
        <strain evidence="4">PB2801</strain>
    </source>
</reference>
<dbReference type="EMBL" id="GL379824">
    <property type="protein sequence ID" value="EGT48856.1"/>
    <property type="molecule type" value="Genomic_DNA"/>
</dbReference>
<keyword evidence="4" id="KW-1185">Reference proteome</keyword>